<keyword evidence="3" id="KW-0597">Phosphoprotein</keyword>
<dbReference type="Pfam" id="PF00501">
    <property type="entry name" value="AMP-binding"/>
    <property type="match status" value="1"/>
</dbReference>
<dbReference type="Gene3D" id="3.40.50.1820">
    <property type="entry name" value="alpha/beta hydrolase"/>
    <property type="match status" value="1"/>
</dbReference>
<dbReference type="PROSITE" id="PS00012">
    <property type="entry name" value="PHOSPHOPANTETHEINE"/>
    <property type="match status" value="1"/>
</dbReference>
<dbReference type="Proteomes" id="UP000316639">
    <property type="component" value="Unassembled WGS sequence"/>
</dbReference>
<dbReference type="FunFam" id="2.30.38.10:FF:000001">
    <property type="entry name" value="Non-ribosomal peptide synthetase PvdI"/>
    <property type="match status" value="1"/>
</dbReference>
<dbReference type="InterPro" id="IPR023213">
    <property type="entry name" value="CAT-like_dom_sf"/>
</dbReference>
<dbReference type="InterPro" id="IPR000873">
    <property type="entry name" value="AMP-dep_synth/lig_dom"/>
</dbReference>
<dbReference type="GO" id="GO:0031177">
    <property type="term" value="F:phosphopantetheine binding"/>
    <property type="evidence" value="ECO:0007669"/>
    <property type="project" value="InterPro"/>
</dbReference>
<organism evidence="6 7">
    <name type="scientific">Lentzea tibetensis</name>
    <dbReference type="NCBI Taxonomy" id="2591470"/>
    <lineage>
        <taxon>Bacteria</taxon>
        <taxon>Bacillati</taxon>
        <taxon>Actinomycetota</taxon>
        <taxon>Actinomycetes</taxon>
        <taxon>Pseudonocardiales</taxon>
        <taxon>Pseudonocardiaceae</taxon>
        <taxon>Lentzea</taxon>
    </lineage>
</organism>
<dbReference type="CDD" id="cd12117">
    <property type="entry name" value="A_NRPS_Srf_like"/>
    <property type="match status" value="1"/>
</dbReference>
<dbReference type="InterPro" id="IPR020806">
    <property type="entry name" value="PKS_PP-bd"/>
</dbReference>
<dbReference type="GO" id="GO:0009239">
    <property type="term" value="P:enterobactin biosynthetic process"/>
    <property type="evidence" value="ECO:0007669"/>
    <property type="project" value="TreeGrafter"/>
</dbReference>
<keyword evidence="2" id="KW-0596">Phosphopantetheine</keyword>
<dbReference type="Pfam" id="PF00668">
    <property type="entry name" value="Condensation"/>
    <property type="match status" value="1"/>
</dbReference>
<name>A0A563EJ66_9PSEU</name>
<dbReference type="PANTHER" id="PTHR45527">
    <property type="entry name" value="NONRIBOSOMAL PEPTIDE SYNTHETASE"/>
    <property type="match status" value="1"/>
</dbReference>
<dbReference type="CDD" id="cd19540">
    <property type="entry name" value="LCL_NRPS-like"/>
    <property type="match status" value="1"/>
</dbReference>
<protein>
    <submittedName>
        <fullName evidence="6">Amino acid adenylation domain-containing protein</fullName>
    </submittedName>
</protein>
<feature type="region of interest" description="Disordered" evidence="4">
    <location>
        <begin position="1"/>
        <end position="25"/>
    </location>
</feature>
<evidence type="ECO:0000313" key="7">
    <source>
        <dbReference type="Proteomes" id="UP000316639"/>
    </source>
</evidence>
<evidence type="ECO:0000313" key="6">
    <source>
        <dbReference type="EMBL" id="TWP46722.1"/>
    </source>
</evidence>
<dbReference type="Pfam" id="PF00550">
    <property type="entry name" value="PP-binding"/>
    <property type="match status" value="1"/>
</dbReference>
<dbReference type="PANTHER" id="PTHR45527:SF1">
    <property type="entry name" value="FATTY ACID SYNTHASE"/>
    <property type="match status" value="1"/>
</dbReference>
<dbReference type="SMART" id="SM00823">
    <property type="entry name" value="PKS_PP"/>
    <property type="match status" value="1"/>
</dbReference>
<dbReference type="SUPFAM" id="SSF52777">
    <property type="entry name" value="CoA-dependent acyltransferases"/>
    <property type="match status" value="2"/>
</dbReference>
<dbReference type="InterPro" id="IPR036736">
    <property type="entry name" value="ACP-like_sf"/>
</dbReference>
<dbReference type="InterPro" id="IPR001242">
    <property type="entry name" value="Condensation_dom"/>
</dbReference>
<dbReference type="Gene3D" id="3.30.300.30">
    <property type="match status" value="1"/>
</dbReference>
<evidence type="ECO:0000256" key="4">
    <source>
        <dbReference type="SAM" id="MobiDB-lite"/>
    </source>
</evidence>
<dbReference type="GO" id="GO:0043041">
    <property type="term" value="P:amino acid activation for nonribosomal peptide biosynthetic process"/>
    <property type="evidence" value="ECO:0007669"/>
    <property type="project" value="TreeGrafter"/>
</dbReference>
<gene>
    <name evidence="6" type="ORF">FKR81_34610</name>
</gene>
<sequence length="1052" mass="112980">MARGARPGHQVGVHRARRGQLDGPAARVAGREHEGVGVIPLSFAQRRLWFLGELGESAAYNVPFSVRLKGSLNREALRAALTDVVNRHEALRTVFPVVDGEPHQEIRPHATPELTFVTCTESDLPAALTRANGHVFDLAEDLLIRAWLFQLRPDEHVLLVVVHHIASDGWSMGPFLRDLGIGYESRCAGRAPVWEPLPVEYADYTLWQQDLLGDADDPASLLAQQLKYWTGALDGIPAELVLPTDRPRPAAPSGRGDILGFEIDGDLHRALTDLARDTNTTLFMVLQAAIATLLSKLGAGDDVPVGSVVAGRTDDALDELVGFFVNTVVLRGDLSGNPSFRTLLDRVREAGLAAYAHQEVPFERVVEAVNPARSLARHPLFQVMLVLQNNSKAELAFPGLDVSPVVVRTGSCKFDLMFGFEEADSGIGGAIEYATDLFDRSTIQRLGERLVRVLTQVTANPDAPIGAVDVLAETERQVVFERTATAVEIPDRCLHELFEDQVVRTPDATAVVFEGTEISYAELDGAANQLARHLARRGVVPGDLVGIHLDRGHELVAALLAVLKAGAGYTMLDPKFPAERIASAVADSGVSLVIDRAWLESEGDLISAQRLDALELPVHPATTACVMFTSGSTGRPKGVATSHRGLAGTYLGQSYFGPGEVFLQCSPVSWDAFALEVFGPLLFGGLLVVQPGQNPEPRVMAALVAKHDVTALQMSASLFNFMLDEHPDVFKIVRTAMTGGEAASVPHVARALRDFPGLRVINGYGPAESMGFTTVFDVHEATGTSIPIGTPIANKKAYVLDGALGLVPDGVVGELYVGGIGLAHGYISRPGLTAERFVASPFGDGERLYRTGDLVRWLPSGQLDYVGRIDDQVKVRGFRVEPGEVESALMSHPGVTQAAVLVRDGLLVAYTVGGGEDLRDHVGRVLPEHMVPSAFVSLDALPMTPNGKLDKRALPAPTFVARGRDPRTPQESILCGLFGEVLGVDRVGIDDGFFELGGHSLLATRLVSRVRSAFGVELSIRDVFEAPTPAGLAERVGRAGKARPALVRRARG</sequence>
<accession>A0A563EJ66</accession>
<dbReference type="InterPro" id="IPR009081">
    <property type="entry name" value="PP-bd_ACP"/>
</dbReference>
<dbReference type="GO" id="GO:0047527">
    <property type="term" value="F:2,3-dihydroxybenzoate-serine ligase activity"/>
    <property type="evidence" value="ECO:0007669"/>
    <property type="project" value="TreeGrafter"/>
</dbReference>
<dbReference type="Pfam" id="PF13193">
    <property type="entry name" value="AMP-binding_C"/>
    <property type="match status" value="1"/>
</dbReference>
<dbReference type="InterPro" id="IPR010071">
    <property type="entry name" value="AA_adenyl_dom"/>
</dbReference>
<dbReference type="GO" id="GO:0009366">
    <property type="term" value="C:enterobactin synthetase complex"/>
    <property type="evidence" value="ECO:0007669"/>
    <property type="project" value="TreeGrafter"/>
</dbReference>
<dbReference type="InterPro" id="IPR006162">
    <property type="entry name" value="Ppantetheine_attach_site"/>
</dbReference>
<dbReference type="OrthoDB" id="2472181at2"/>
<dbReference type="Gene3D" id="2.30.38.10">
    <property type="entry name" value="Luciferase, Domain 3"/>
    <property type="match status" value="1"/>
</dbReference>
<dbReference type="InterPro" id="IPR029058">
    <property type="entry name" value="AB_hydrolase_fold"/>
</dbReference>
<reference evidence="6 7" key="1">
    <citation type="submission" date="2019-07" db="EMBL/GenBank/DDBJ databases">
        <title>Lentzea xizangensis sp. nov., isolated from Qinghai-Tibetan Plateau Soils.</title>
        <authorList>
            <person name="Huang J."/>
        </authorList>
    </citation>
    <scope>NUCLEOTIDE SEQUENCE [LARGE SCALE GENOMIC DNA]</scope>
    <source>
        <strain evidence="6 7">FXJ1.1311</strain>
    </source>
</reference>
<dbReference type="InterPro" id="IPR025110">
    <property type="entry name" value="AMP-bd_C"/>
</dbReference>
<evidence type="ECO:0000256" key="2">
    <source>
        <dbReference type="ARBA" id="ARBA00022450"/>
    </source>
</evidence>
<proteinExistence type="predicted"/>
<dbReference type="SUPFAM" id="SSF47336">
    <property type="entry name" value="ACP-like"/>
    <property type="match status" value="1"/>
</dbReference>
<dbReference type="SUPFAM" id="SSF56801">
    <property type="entry name" value="Acetyl-CoA synthetase-like"/>
    <property type="match status" value="1"/>
</dbReference>
<feature type="domain" description="Carrier" evidence="5">
    <location>
        <begin position="965"/>
        <end position="1040"/>
    </location>
</feature>
<evidence type="ECO:0000256" key="1">
    <source>
        <dbReference type="ARBA" id="ARBA00001957"/>
    </source>
</evidence>
<evidence type="ECO:0000259" key="5">
    <source>
        <dbReference type="PROSITE" id="PS50075"/>
    </source>
</evidence>
<dbReference type="InterPro" id="IPR045851">
    <property type="entry name" value="AMP-bd_C_sf"/>
</dbReference>
<dbReference type="NCBIfam" id="TIGR01733">
    <property type="entry name" value="AA-adenyl-dom"/>
    <property type="match status" value="1"/>
</dbReference>
<dbReference type="PROSITE" id="PS50075">
    <property type="entry name" value="CARRIER"/>
    <property type="match status" value="1"/>
</dbReference>
<dbReference type="GO" id="GO:0005829">
    <property type="term" value="C:cytosol"/>
    <property type="evidence" value="ECO:0007669"/>
    <property type="project" value="TreeGrafter"/>
</dbReference>
<dbReference type="AlphaFoldDB" id="A0A563EJ66"/>
<dbReference type="FunFam" id="1.10.1200.10:FF:000005">
    <property type="entry name" value="Nonribosomal peptide synthetase 1"/>
    <property type="match status" value="1"/>
</dbReference>
<dbReference type="Gene3D" id="3.30.559.10">
    <property type="entry name" value="Chloramphenicol acetyltransferase-like domain"/>
    <property type="match status" value="1"/>
</dbReference>
<dbReference type="PROSITE" id="PS00455">
    <property type="entry name" value="AMP_BINDING"/>
    <property type="match status" value="1"/>
</dbReference>
<dbReference type="InterPro" id="IPR020845">
    <property type="entry name" value="AMP-binding_CS"/>
</dbReference>
<dbReference type="Gene3D" id="3.30.559.30">
    <property type="entry name" value="Nonribosomal peptide synthetase, condensation domain"/>
    <property type="match status" value="1"/>
</dbReference>
<dbReference type="EMBL" id="VOBR01000030">
    <property type="protein sequence ID" value="TWP46722.1"/>
    <property type="molecule type" value="Genomic_DNA"/>
</dbReference>
<keyword evidence="7" id="KW-1185">Reference proteome</keyword>
<dbReference type="GO" id="GO:0008610">
    <property type="term" value="P:lipid biosynthetic process"/>
    <property type="evidence" value="ECO:0007669"/>
    <property type="project" value="UniProtKB-ARBA"/>
</dbReference>
<comment type="caution">
    <text evidence="6">The sequence shown here is derived from an EMBL/GenBank/DDBJ whole genome shotgun (WGS) entry which is preliminary data.</text>
</comment>
<evidence type="ECO:0000256" key="3">
    <source>
        <dbReference type="ARBA" id="ARBA00022553"/>
    </source>
</evidence>
<comment type="cofactor">
    <cofactor evidence="1">
        <name>pantetheine 4'-phosphate</name>
        <dbReference type="ChEBI" id="CHEBI:47942"/>
    </cofactor>
</comment>
<dbReference type="Gene3D" id="3.40.50.980">
    <property type="match status" value="2"/>
</dbReference>